<reference evidence="1 2" key="1">
    <citation type="submission" date="2023-07" db="EMBL/GenBank/DDBJ databases">
        <title>Sorghum-associated microbial communities from plants grown in Nebraska, USA.</title>
        <authorList>
            <person name="Schachtman D."/>
        </authorList>
    </citation>
    <scope>NUCLEOTIDE SEQUENCE [LARGE SCALE GENOMIC DNA]</scope>
    <source>
        <strain evidence="1 2">BE313</strain>
    </source>
</reference>
<proteinExistence type="predicted"/>
<dbReference type="RefSeq" id="WP_310373174.1">
    <property type="nucleotide sequence ID" value="NZ_JAVDXT010000002.1"/>
</dbReference>
<keyword evidence="2" id="KW-1185">Reference proteome</keyword>
<dbReference type="EMBL" id="JAVDXT010000002">
    <property type="protein sequence ID" value="MDR7377528.1"/>
    <property type="molecule type" value="Genomic_DNA"/>
</dbReference>
<protein>
    <submittedName>
        <fullName evidence="1">Uncharacterized protein</fullName>
    </submittedName>
</protein>
<evidence type="ECO:0000313" key="1">
    <source>
        <dbReference type="EMBL" id="MDR7377528.1"/>
    </source>
</evidence>
<organism evidence="1 2">
    <name type="scientific">Rhodoferax ferrireducens</name>
    <dbReference type="NCBI Taxonomy" id="192843"/>
    <lineage>
        <taxon>Bacteria</taxon>
        <taxon>Pseudomonadati</taxon>
        <taxon>Pseudomonadota</taxon>
        <taxon>Betaproteobacteria</taxon>
        <taxon>Burkholderiales</taxon>
        <taxon>Comamonadaceae</taxon>
        <taxon>Rhodoferax</taxon>
    </lineage>
</organism>
<comment type="caution">
    <text evidence="1">The sequence shown here is derived from an EMBL/GenBank/DDBJ whole genome shotgun (WGS) entry which is preliminary data.</text>
</comment>
<name>A0ABU2C871_9BURK</name>
<dbReference type="Pfam" id="PF20383">
    <property type="entry name" value="DUF6678"/>
    <property type="match status" value="1"/>
</dbReference>
<accession>A0ABU2C871</accession>
<gene>
    <name evidence="1" type="ORF">J2X19_002207</name>
</gene>
<dbReference type="InterPro" id="IPR046500">
    <property type="entry name" value="DUF6678"/>
</dbReference>
<evidence type="ECO:0000313" key="2">
    <source>
        <dbReference type="Proteomes" id="UP001180487"/>
    </source>
</evidence>
<sequence>MPERHYTVKLRRYLADQQLVSVLNTTKWKRLLDELCREDLPLHFHRKDINESERPEQRWDGDIFHVFGDCEIIEWLEIRAKLSVSRGQLLEPEIHDFTDKLIAATRRAKVPFSLTHEGIRVWGYIRAGSDVQWATDSDH</sequence>
<dbReference type="Proteomes" id="UP001180487">
    <property type="component" value="Unassembled WGS sequence"/>
</dbReference>